<organism evidence="1 2">
    <name type="scientific">Elysia marginata</name>
    <dbReference type="NCBI Taxonomy" id="1093978"/>
    <lineage>
        <taxon>Eukaryota</taxon>
        <taxon>Metazoa</taxon>
        <taxon>Spiralia</taxon>
        <taxon>Lophotrochozoa</taxon>
        <taxon>Mollusca</taxon>
        <taxon>Gastropoda</taxon>
        <taxon>Heterobranchia</taxon>
        <taxon>Euthyneura</taxon>
        <taxon>Panpulmonata</taxon>
        <taxon>Sacoglossa</taxon>
        <taxon>Placobranchoidea</taxon>
        <taxon>Plakobranchidae</taxon>
        <taxon>Elysia</taxon>
    </lineage>
</organism>
<dbReference type="AlphaFoldDB" id="A0AAV4I840"/>
<sequence>MEEQAILRYRASNGGTFKQARAAVVVNVAKEIRPKLFTQVVRGTSTRAVTTSATVKESDARNYPLLIKEYAQDEKRNLCFIDTKRCKKSTLNAFRNVYKMRKEIFDLQEKETPRCQKSFLIGTTKKEGPLAQEPRLFSNLLGDNN</sequence>
<proteinExistence type="predicted"/>
<name>A0AAV4I840_9GAST</name>
<gene>
    <name evidence="1" type="ORF">ElyMa_001216200</name>
</gene>
<protein>
    <submittedName>
        <fullName evidence="1">Uncharacterized protein</fullName>
    </submittedName>
</protein>
<keyword evidence="2" id="KW-1185">Reference proteome</keyword>
<reference evidence="1 2" key="1">
    <citation type="journal article" date="2021" name="Elife">
        <title>Chloroplast acquisition without the gene transfer in kleptoplastic sea slugs, Plakobranchus ocellatus.</title>
        <authorList>
            <person name="Maeda T."/>
            <person name="Takahashi S."/>
            <person name="Yoshida T."/>
            <person name="Shimamura S."/>
            <person name="Takaki Y."/>
            <person name="Nagai Y."/>
            <person name="Toyoda A."/>
            <person name="Suzuki Y."/>
            <person name="Arimoto A."/>
            <person name="Ishii H."/>
            <person name="Satoh N."/>
            <person name="Nishiyama T."/>
            <person name="Hasebe M."/>
            <person name="Maruyama T."/>
            <person name="Minagawa J."/>
            <person name="Obokata J."/>
            <person name="Shigenobu S."/>
        </authorList>
    </citation>
    <scope>NUCLEOTIDE SEQUENCE [LARGE SCALE GENOMIC DNA]</scope>
</reference>
<evidence type="ECO:0000313" key="1">
    <source>
        <dbReference type="EMBL" id="GFS06100.1"/>
    </source>
</evidence>
<comment type="caution">
    <text evidence="1">The sequence shown here is derived from an EMBL/GenBank/DDBJ whole genome shotgun (WGS) entry which is preliminary data.</text>
</comment>
<evidence type="ECO:0000313" key="2">
    <source>
        <dbReference type="Proteomes" id="UP000762676"/>
    </source>
</evidence>
<accession>A0AAV4I840</accession>
<dbReference type="Proteomes" id="UP000762676">
    <property type="component" value="Unassembled WGS sequence"/>
</dbReference>
<dbReference type="EMBL" id="BMAT01002403">
    <property type="protein sequence ID" value="GFS06100.1"/>
    <property type="molecule type" value="Genomic_DNA"/>
</dbReference>